<organism evidence="1 2">
    <name type="scientific">Xenopus laevis</name>
    <name type="common">African clawed frog</name>
    <dbReference type="NCBI Taxonomy" id="8355"/>
    <lineage>
        <taxon>Eukaryota</taxon>
        <taxon>Metazoa</taxon>
        <taxon>Chordata</taxon>
        <taxon>Craniata</taxon>
        <taxon>Vertebrata</taxon>
        <taxon>Euteleostomi</taxon>
        <taxon>Amphibia</taxon>
        <taxon>Batrachia</taxon>
        <taxon>Anura</taxon>
        <taxon>Pipoidea</taxon>
        <taxon>Pipidae</taxon>
        <taxon>Xenopodinae</taxon>
        <taxon>Xenopus</taxon>
        <taxon>Xenopus</taxon>
    </lineage>
</organism>
<evidence type="ECO:0000313" key="1">
    <source>
        <dbReference type="EMBL" id="OCT76565.1"/>
    </source>
</evidence>
<accession>A0A974HG00</accession>
<sequence length="103" mass="11550">MSIVFQSRHALTIDQNLSYPIIYFAKLVDLPECGNLMLKCECSLYVPVYWGMLHNCESNNVIRIANVPRPSLDQFRARPGLGFKIDPGISGTHGHTAPHQPTK</sequence>
<gene>
    <name evidence="1" type="ORF">XELAEV_18031768mg</name>
</gene>
<name>A0A974HG00_XENLA</name>
<proteinExistence type="predicted"/>
<reference evidence="2" key="1">
    <citation type="journal article" date="2016" name="Nature">
        <title>Genome evolution in the allotetraploid frog Xenopus laevis.</title>
        <authorList>
            <person name="Session A.M."/>
            <person name="Uno Y."/>
            <person name="Kwon T."/>
            <person name="Chapman J.A."/>
            <person name="Toyoda A."/>
            <person name="Takahashi S."/>
            <person name="Fukui A."/>
            <person name="Hikosaka A."/>
            <person name="Suzuki A."/>
            <person name="Kondo M."/>
            <person name="van Heeringen S.J."/>
            <person name="Quigley I."/>
            <person name="Heinz S."/>
            <person name="Ogino H."/>
            <person name="Ochi H."/>
            <person name="Hellsten U."/>
            <person name="Lyons J.B."/>
            <person name="Simakov O."/>
            <person name="Putnam N."/>
            <person name="Stites J."/>
            <person name="Kuroki Y."/>
            <person name="Tanaka T."/>
            <person name="Michiue T."/>
            <person name="Watanabe M."/>
            <person name="Bogdanovic O."/>
            <person name="Lister R."/>
            <person name="Georgiou G."/>
            <person name="Paranjpe S.S."/>
            <person name="van Kruijsbergen I."/>
            <person name="Shu S."/>
            <person name="Carlson J."/>
            <person name="Kinoshita T."/>
            <person name="Ohta Y."/>
            <person name="Mawaribuchi S."/>
            <person name="Jenkins J."/>
            <person name="Grimwood J."/>
            <person name="Schmutz J."/>
            <person name="Mitros T."/>
            <person name="Mozaffari S.V."/>
            <person name="Suzuki Y."/>
            <person name="Haramoto Y."/>
            <person name="Yamamoto T.S."/>
            <person name="Takagi C."/>
            <person name="Heald R."/>
            <person name="Miller K."/>
            <person name="Haudenschild C."/>
            <person name="Kitzman J."/>
            <person name="Nakayama T."/>
            <person name="Izutsu Y."/>
            <person name="Robert J."/>
            <person name="Fortriede J."/>
            <person name="Burns K."/>
            <person name="Lotay V."/>
            <person name="Karimi K."/>
            <person name="Yasuoka Y."/>
            <person name="Dichmann D.S."/>
            <person name="Flajnik M.F."/>
            <person name="Houston D.W."/>
            <person name="Shendure J."/>
            <person name="DuPasquier L."/>
            <person name="Vize P.D."/>
            <person name="Zorn A.M."/>
            <person name="Ito M."/>
            <person name="Marcotte E.M."/>
            <person name="Wallingford J.B."/>
            <person name="Ito Y."/>
            <person name="Asashima M."/>
            <person name="Ueno N."/>
            <person name="Matsuda Y."/>
            <person name="Veenstra G.J."/>
            <person name="Fujiyama A."/>
            <person name="Harland R.M."/>
            <person name="Taira M."/>
            <person name="Rokhsar D.S."/>
        </authorList>
    </citation>
    <scope>NUCLEOTIDE SEQUENCE [LARGE SCALE GENOMIC DNA]</scope>
    <source>
        <strain evidence="2">J</strain>
    </source>
</reference>
<dbReference type="Proteomes" id="UP000694892">
    <property type="component" value="Chromosome 6L"/>
</dbReference>
<protein>
    <submittedName>
        <fullName evidence="1">Uncharacterized protein</fullName>
    </submittedName>
</protein>
<dbReference type="EMBL" id="CM004476">
    <property type="protein sequence ID" value="OCT76565.1"/>
    <property type="molecule type" value="Genomic_DNA"/>
</dbReference>
<dbReference type="AlphaFoldDB" id="A0A974HG00"/>
<evidence type="ECO:0000313" key="2">
    <source>
        <dbReference type="Proteomes" id="UP000694892"/>
    </source>
</evidence>